<accession>A0A853DDW1</accession>
<protein>
    <recommendedName>
        <fullName evidence="4">Antitoxin</fullName>
    </recommendedName>
</protein>
<dbReference type="RefSeq" id="WP_179481043.1">
    <property type="nucleotide sequence ID" value="NZ_JACCFW010000001.1"/>
</dbReference>
<keyword evidence="3" id="KW-1185">Reference proteome</keyword>
<feature type="compositionally biased region" description="Basic and acidic residues" evidence="1">
    <location>
        <begin position="54"/>
        <end position="70"/>
    </location>
</feature>
<feature type="compositionally biased region" description="Polar residues" evidence="1">
    <location>
        <begin position="109"/>
        <end position="121"/>
    </location>
</feature>
<feature type="region of interest" description="Disordered" evidence="1">
    <location>
        <begin position="1"/>
        <end position="121"/>
    </location>
</feature>
<dbReference type="InterPro" id="IPR028037">
    <property type="entry name" value="Antitoxin_Rv0909/MT0933"/>
</dbReference>
<feature type="compositionally biased region" description="Basic and acidic residues" evidence="1">
    <location>
        <begin position="1"/>
        <end position="40"/>
    </location>
</feature>
<sequence length="121" mass="12403">MSFMDKAKEALDKATKAAEENIEKAKKAAAENPDKIRGGIDKVGGAVNNATKGKYADKIKTASDKAEETIQKQAGGTTAGTKSTFDSAPQKDPEAPFNPAASPLDDPPSTGNPQTPGSGGI</sequence>
<dbReference type="AlphaFoldDB" id="A0A853DDW1"/>
<evidence type="ECO:0000313" key="2">
    <source>
        <dbReference type="EMBL" id="NYJ74837.1"/>
    </source>
</evidence>
<feature type="compositionally biased region" description="Polar residues" evidence="1">
    <location>
        <begin position="71"/>
        <end position="87"/>
    </location>
</feature>
<dbReference type="EMBL" id="JACCFW010000001">
    <property type="protein sequence ID" value="NYJ74837.1"/>
    <property type="molecule type" value="Genomic_DNA"/>
</dbReference>
<dbReference type="Pfam" id="PF14013">
    <property type="entry name" value="MT0933_antitox"/>
    <property type="match status" value="1"/>
</dbReference>
<name>A0A853DDW1_9MICO</name>
<reference evidence="2 3" key="1">
    <citation type="submission" date="2020-07" db="EMBL/GenBank/DDBJ databases">
        <title>Sequencing the genomes of 1000 actinobacteria strains.</title>
        <authorList>
            <person name="Klenk H.-P."/>
        </authorList>
    </citation>
    <scope>NUCLEOTIDE SEQUENCE [LARGE SCALE GENOMIC DNA]</scope>
    <source>
        <strain evidence="2 3">DSM 29531</strain>
    </source>
</reference>
<proteinExistence type="predicted"/>
<comment type="caution">
    <text evidence="2">The sequence shown here is derived from an EMBL/GenBank/DDBJ whole genome shotgun (WGS) entry which is preliminary data.</text>
</comment>
<evidence type="ECO:0000256" key="1">
    <source>
        <dbReference type="SAM" id="MobiDB-lite"/>
    </source>
</evidence>
<gene>
    <name evidence="2" type="ORF">HNR15_001800</name>
</gene>
<dbReference type="Proteomes" id="UP000571817">
    <property type="component" value="Unassembled WGS sequence"/>
</dbReference>
<organism evidence="2 3">
    <name type="scientific">Allobranchiibius huperziae</name>
    <dbReference type="NCBI Taxonomy" id="1874116"/>
    <lineage>
        <taxon>Bacteria</taxon>
        <taxon>Bacillati</taxon>
        <taxon>Actinomycetota</taxon>
        <taxon>Actinomycetes</taxon>
        <taxon>Micrococcales</taxon>
        <taxon>Dermacoccaceae</taxon>
        <taxon>Allobranchiibius</taxon>
    </lineage>
</organism>
<evidence type="ECO:0000313" key="3">
    <source>
        <dbReference type="Proteomes" id="UP000571817"/>
    </source>
</evidence>
<evidence type="ECO:0008006" key="4">
    <source>
        <dbReference type="Google" id="ProtNLM"/>
    </source>
</evidence>